<dbReference type="AlphaFoldDB" id="A0A9E7JA79"/>
<organism evidence="1 2">
    <name type="scientific">Musa troglodytarum</name>
    <name type="common">fe'i banana</name>
    <dbReference type="NCBI Taxonomy" id="320322"/>
    <lineage>
        <taxon>Eukaryota</taxon>
        <taxon>Viridiplantae</taxon>
        <taxon>Streptophyta</taxon>
        <taxon>Embryophyta</taxon>
        <taxon>Tracheophyta</taxon>
        <taxon>Spermatophyta</taxon>
        <taxon>Magnoliopsida</taxon>
        <taxon>Liliopsida</taxon>
        <taxon>Zingiberales</taxon>
        <taxon>Musaceae</taxon>
        <taxon>Musa</taxon>
    </lineage>
</organism>
<gene>
    <name evidence="1" type="ORF">MUK42_34237</name>
</gene>
<name>A0A9E7JA79_9LILI</name>
<sequence length="122" mass="14075">MVMRLIGHGCRFREIIYKRTSESSFFHRRLRGHDRTWVVFPLAAMTGEEIGGGGEMRHLDALLELGRCCVLHRVFGWRPNLDGGSTVGDRDQAMVKRSEIILSPPPWTRIRVRIRSTEMMIP</sequence>
<keyword evidence="2" id="KW-1185">Reference proteome</keyword>
<dbReference type="Proteomes" id="UP001055439">
    <property type="component" value="Chromosome 1"/>
</dbReference>
<dbReference type="EMBL" id="CP097502">
    <property type="protein sequence ID" value="URD73516.1"/>
    <property type="molecule type" value="Genomic_DNA"/>
</dbReference>
<protein>
    <submittedName>
        <fullName evidence="1">Uncharacterized protein</fullName>
    </submittedName>
</protein>
<reference evidence="1" key="1">
    <citation type="submission" date="2022-05" db="EMBL/GenBank/DDBJ databases">
        <title>The Musa troglodytarum L. genome provides insights into the mechanism of non-climacteric behaviour and enrichment of carotenoids.</title>
        <authorList>
            <person name="Wang J."/>
        </authorList>
    </citation>
    <scope>NUCLEOTIDE SEQUENCE</scope>
    <source>
        <tissue evidence="1">Leaf</tissue>
    </source>
</reference>
<evidence type="ECO:0000313" key="2">
    <source>
        <dbReference type="Proteomes" id="UP001055439"/>
    </source>
</evidence>
<accession>A0A9E7JA79</accession>
<evidence type="ECO:0000313" key="1">
    <source>
        <dbReference type="EMBL" id="URD73516.1"/>
    </source>
</evidence>
<proteinExistence type="predicted"/>